<dbReference type="Proteomes" id="UP000489600">
    <property type="component" value="Unassembled WGS sequence"/>
</dbReference>
<organism evidence="1 2">
    <name type="scientific">Arabis nemorensis</name>
    <dbReference type="NCBI Taxonomy" id="586526"/>
    <lineage>
        <taxon>Eukaryota</taxon>
        <taxon>Viridiplantae</taxon>
        <taxon>Streptophyta</taxon>
        <taxon>Embryophyta</taxon>
        <taxon>Tracheophyta</taxon>
        <taxon>Spermatophyta</taxon>
        <taxon>Magnoliopsida</taxon>
        <taxon>eudicotyledons</taxon>
        <taxon>Gunneridae</taxon>
        <taxon>Pentapetalae</taxon>
        <taxon>rosids</taxon>
        <taxon>malvids</taxon>
        <taxon>Brassicales</taxon>
        <taxon>Brassicaceae</taxon>
        <taxon>Arabideae</taxon>
        <taxon>Arabis</taxon>
    </lineage>
</organism>
<sequence>MDIDEIFACSGLTSRPPVQPSVTFTPDLQHMLFHRHTLSSPPDLSDSLDSPSLTVLISASYPRLFPPHPPTYAQLSSSSRSHKIIVNCNAHVSHLSPSSMWARFFVDDTHLLDP</sequence>
<protein>
    <submittedName>
        <fullName evidence="1">Uncharacterized protein</fullName>
    </submittedName>
</protein>
<dbReference type="EMBL" id="CABITT030000006">
    <property type="protein sequence ID" value="VVB08391.1"/>
    <property type="molecule type" value="Genomic_DNA"/>
</dbReference>
<accession>A0A565C421</accession>
<dbReference type="AlphaFoldDB" id="A0A565C421"/>
<comment type="caution">
    <text evidence="1">The sequence shown here is derived from an EMBL/GenBank/DDBJ whole genome shotgun (WGS) entry which is preliminary data.</text>
</comment>
<reference evidence="1" key="1">
    <citation type="submission" date="2019-07" db="EMBL/GenBank/DDBJ databases">
        <authorList>
            <person name="Dittberner H."/>
        </authorList>
    </citation>
    <scope>NUCLEOTIDE SEQUENCE [LARGE SCALE GENOMIC DNA]</scope>
</reference>
<evidence type="ECO:0000313" key="2">
    <source>
        <dbReference type="Proteomes" id="UP000489600"/>
    </source>
</evidence>
<name>A0A565C421_9BRAS</name>
<proteinExistence type="predicted"/>
<evidence type="ECO:0000313" key="1">
    <source>
        <dbReference type="EMBL" id="VVB08391.1"/>
    </source>
</evidence>
<gene>
    <name evidence="1" type="ORF">ANE_LOCUS18835</name>
</gene>
<keyword evidence="2" id="KW-1185">Reference proteome</keyword>